<protein>
    <submittedName>
        <fullName evidence="1">Uncharacterized protein</fullName>
    </submittedName>
</protein>
<organism evidence="1 2">
    <name type="scientific">Piloderma croceum (strain F 1598)</name>
    <dbReference type="NCBI Taxonomy" id="765440"/>
    <lineage>
        <taxon>Eukaryota</taxon>
        <taxon>Fungi</taxon>
        <taxon>Dikarya</taxon>
        <taxon>Basidiomycota</taxon>
        <taxon>Agaricomycotina</taxon>
        <taxon>Agaricomycetes</taxon>
        <taxon>Agaricomycetidae</taxon>
        <taxon>Atheliales</taxon>
        <taxon>Atheliaceae</taxon>
        <taxon>Piloderma</taxon>
    </lineage>
</organism>
<reference evidence="2" key="2">
    <citation type="submission" date="2015-01" db="EMBL/GenBank/DDBJ databases">
        <title>Evolutionary Origins and Diversification of the Mycorrhizal Mutualists.</title>
        <authorList>
            <consortium name="DOE Joint Genome Institute"/>
            <consortium name="Mycorrhizal Genomics Consortium"/>
            <person name="Kohler A."/>
            <person name="Kuo A."/>
            <person name="Nagy L.G."/>
            <person name="Floudas D."/>
            <person name="Copeland A."/>
            <person name="Barry K.W."/>
            <person name="Cichocki N."/>
            <person name="Veneault-Fourrey C."/>
            <person name="LaButti K."/>
            <person name="Lindquist E.A."/>
            <person name="Lipzen A."/>
            <person name="Lundell T."/>
            <person name="Morin E."/>
            <person name="Murat C."/>
            <person name="Riley R."/>
            <person name="Ohm R."/>
            <person name="Sun H."/>
            <person name="Tunlid A."/>
            <person name="Henrissat B."/>
            <person name="Grigoriev I.V."/>
            <person name="Hibbett D.S."/>
            <person name="Martin F."/>
        </authorList>
    </citation>
    <scope>NUCLEOTIDE SEQUENCE [LARGE SCALE GENOMIC DNA]</scope>
    <source>
        <strain evidence="2">F 1598</strain>
    </source>
</reference>
<dbReference type="EMBL" id="KN832977">
    <property type="protein sequence ID" value="KIM88221.1"/>
    <property type="molecule type" value="Genomic_DNA"/>
</dbReference>
<accession>A0A0C3GC51</accession>
<dbReference type="AlphaFoldDB" id="A0A0C3GC51"/>
<reference evidence="1 2" key="1">
    <citation type="submission" date="2014-04" db="EMBL/GenBank/DDBJ databases">
        <authorList>
            <consortium name="DOE Joint Genome Institute"/>
            <person name="Kuo A."/>
            <person name="Tarkka M."/>
            <person name="Buscot F."/>
            <person name="Kohler A."/>
            <person name="Nagy L.G."/>
            <person name="Floudas D."/>
            <person name="Copeland A."/>
            <person name="Barry K.W."/>
            <person name="Cichocki N."/>
            <person name="Veneault-Fourrey C."/>
            <person name="LaButti K."/>
            <person name="Lindquist E.A."/>
            <person name="Lipzen A."/>
            <person name="Lundell T."/>
            <person name="Morin E."/>
            <person name="Murat C."/>
            <person name="Sun H."/>
            <person name="Tunlid A."/>
            <person name="Henrissat B."/>
            <person name="Grigoriev I.V."/>
            <person name="Hibbett D.S."/>
            <person name="Martin F."/>
            <person name="Nordberg H.P."/>
            <person name="Cantor M.N."/>
            <person name="Hua S.X."/>
        </authorList>
    </citation>
    <scope>NUCLEOTIDE SEQUENCE [LARGE SCALE GENOMIC DNA]</scope>
    <source>
        <strain evidence="1 2">F 1598</strain>
    </source>
</reference>
<proteinExistence type="predicted"/>
<sequence>MYPIVSAIYEDDLEHDCFHPFHLHTSVPDLFIGHKTKKSSARLSPVATGRIEFECVDRSCRTVHSYCVRGPLLNHIPSAPLMIPSGNTTR</sequence>
<dbReference type="InParanoid" id="A0A0C3GC51"/>
<evidence type="ECO:0000313" key="2">
    <source>
        <dbReference type="Proteomes" id="UP000054166"/>
    </source>
</evidence>
<dbReference type="Proteomes" id="UP000054166">
    <property type="component" value="Unassembled WGS sequence"/>
</dbReference>
<name>A0A0C3GC51_PILCF</name>
<dbReference type="HOGENOM" id="CLU_2441640_0_0_1"/>
<evidence type="ECO:0000313" key="1">
    <source>
        <dbReference type="EMBL" id="KIM88221.1"/>
    </source>
</evidence>
<keyword evidence="2" id="KW-1185">Reference proteome</keyword>
<gene>
    <name evidence="1" type="ORF">PILCRDRAFT_814126</name>
</gene>